<organism evidence="1 2">
    <name type="scientific">Agathobacter rectalis</name>
    <dbReference type="NCBI Taxonomy" id="39491"/>
    <lineage>
        <taxon>Bacteria</taxon>
        <taxon>Bacillati</taxon>
        <taxon>Bacillota</taxon>
        <taxon>Clostridia</taxon>
        <taxon>Lachnospirales</taxon>
        <taxon>Lachnospiraceae</taxon>
        <taxon>Agathobacter</taxon>
    </lineage>
</organism>
<evidence type="ECO:0000313" key="2">
    <source>
        <dbReference type="Proteomes" id="UP000095384"/>
    </source>
</evidence>
<dbReference type="AlphaFoldDB" id="A0A174GNX9"/>
<dbReference type="EMBL" id="CYYW01000029">
    <property type="protein sequence ID" value="CUO63671.1"/>
    <property type="molecule type" value="Genomic_DNA"/>
</dbReference>
<accession>A0A174GNX9</accession>
<protein>
    <submittedName>
        <fullName evidence="1">Uncharacterized protein</fullName>
    </submittedName>
</protein>
<reference evidence="1 2" key="1">
    <citation type="submission" date="2015-09" db="EMBL/GenBank/DDBJ databases">
        <authorList>
            <consortium name="Pathogen Informatics"/>
        </authorList>
    </citation>
    <scope>NUCLEOTIDE SEQUENCE [LARGE SCALE GENOMIC DNA]</scope>
    <source>
        <strain evidence="1 2">2789STDY5608860</strain>
    </source>
</reference>
<sequence length="47" mass="5520">MAKELELAKKLAVLGWIFRKGLITEDEYSRTRIHIMSEYDVITFMTA</sequence>
<evidence type="ECO:0000313" key="1">
    <source>
        <dbReference type="EMBL" id="CUO63671.1"/>
    </source>
</evidence>
<proteinExistence type="predicted"/>
<dbReference type="RefSeq" id="WP_015568761.1">
    <property type="nucleotide sequence ID" value="NZ_CYYW01000029.1"/>
</dbReference>
<gene>
    <name evidence="1" type="ORF">ERS852417_02745</name>
</gene>
<name>A0A174GNX9_9FIRM</name>
<dbReference type="Proteomes" id="UP000095384">
    <property type="component" value="Unassembled WGS sequence"/>
</dbReference>